<dbReference type="Proteomes" id="UP000003922">
    <property type="component" value="Unassembled WGS sequence"/>
</dbReference>
<keyword evidence="2" id="KW-1185">Reference proteome</keyword>
<dbReference type="InterPro" id="IPR017853">
    <property type="entry name" value="GH"/>
</dbReference>
<dbReference type="AlphaFoldDB" id="Q4BVR6"/>
<gene>
    <name evidence="1" type="ORF">CwatDRAFT_0692</name>
</gene>
<dbReference type="RefSeq" id="WP_007308201.1">
    <property type="nucleotide sequence ID" value="NZ_AADV02000194.1"/>
</dbReference>
<sequence length="246" mass="26582">MNYVIGGWTQSLQDLAPPTFSYVMYGMVTNLEGLTTGTPSSPGWSPASNPTPPANGQVMWTYGGAGCTPPGMPSTSSYIDAILDATNMNGWAGVDFDDECNMNVDGLIQTMGALQPMQTSYTFLAGWNYNNPGSSPEGQATNEAVMQIAVTGVANRMVLMCYGDAMWSMPDIENNVGLAIQRTIENGVPPKQVILALTPHGLNEENLNYFLDQIINYDIGDLFIWDFPALSPSDLNTIEQRLGIFA</sequence>
<proteinExistence type="predicted"/>
<reference evidence="1" key="1">
    <citation type="submission" date="2004-02" db="EMBL/GenBank/DDBJ databases">
        <authorList>
            <consortium name="DOE Joint Genome Institute"/>
        </authorList>
    </citation>
    <scope>NUCLEOTIDE SEQUENCE [LARGE SCALE GENOMIC DNA]</scope>
    <source>
        <strain evidence="1">WH 8501</strain>
    </source>
</reference>
<comment type="caution">
    <text evidence="1">The sequence shown here is derived from an EMBL/GenBank/DDBJ whole genome shotgun (WGS) entry which is preliminary data.</text>
</comment>
<evidence type="ECO:0000313" key="1">
    <source>
        <dbReference type="EMBL" id="EAM47999.1"/>
    </source>
</evidence>
<evidence type="ECO:0000313" key="2">
    <source>
        <dbReference type="Proteomes" id="UP000003922"/>
    </source>
</evidence>
<dbReference type="KEGG" id="cwa:CwatDRAFT_0692"/>
<protein>
    <submittedName>
        <fullName evidence="1">Uncharacterized protein</fullName>
    </submittedName>
</protein>
<accession>Q4BVR6</accession>
<name>Q4BVR6_CROWT</name>
<dbReference type="SUPFAM" id="SSF51445">
    <property type="entry name" value="(Trans)glycosidases"/>
    <property type="match status" value="1"/>
</dbReference>
<reference evidence="1" key="2">
    <citation type="submission" date="2005-06" db="EMBL/GenBank/DDBJ databases">
        <title>Sequencing of the draft genome and assembly of Crocosphaera watsonii WH 8501.</title>
        <authorList>
            <consortium name="US DOE Joint Genome Institute (JGI-PGF)"/>
            <person name="Copeland A."/>
            <person name="Lucas S."/>
            <person name="Lapidus A."/>
            <person name="Barry K."/>
            <person name="Detter C."/>
            <person name="Glavina T."/>
            <person name="Hammon N."/>
            <person name="Israni S."/>
            <person name="Pitluck S."/>
            <person name="Richardson P."/>
        </authorList>
    </citation>
    <scope>NUCLEOTIDE SEQUENCE [LARGE SCALE GENOMIC DNA]</scope>
    <source>
        <strain evidence="1">WH 8501</strain>
    </source>
</reference>
<dbReference type="EMBL" id="AADV02000194">
    <property type="protein sequence ID" value="EAM47999.1"/>
    <property type="molecule type" value="Genomic_DNA"/>
</dbReference>
<reference evidence="1" key="3">
    <citation type="submission" date="2016-12" db="EMBL/GenBank/DDBJ databases">
        <title>Annotation of the draft genome assembly of Crocosphaera watsonii WH 8501.</title>
        <authorList>
            <consortium name="US DOE Joint Genome Institute (JGI-ORNL)"/>
            <person name="Larimer F."/>
            <person name="Land M."/>
        </authorList>
    </citation>
    <scope>NUCLEOTIDE SEQUENCE</scope>
    <source>
        <strain evidence="1">WH 8501</strain>
    </source>
</reference>
<organism evidence="1 2">
    <name type="scientific">Crocosphaera watsonii WH 8501</name>
    <dbReference type="NCBI Taxonomy" id="165597"/>
    <lineage>
        <taxon>Bacteria</taxon>
        <taxon>Bacillati</taxon>
        <taxon>Cyanobacteriota</taxon>
        <taxon>Cyanophyceae</taxon>
        <taxon>Oscillatoriophycideae</taxon>
        <taxon>Chroococcales</taxon>
        <taxon>Aphanothecaceae</taxon>
        <taxon>Crocosphaera</taxon>
    </lineage>
</organism>